<feature type="domain" description="Response regulatory" evidence="2">
    <location>
        <begin position="430"/>
        <end position="553"/>
    </location>
</feature>
<evidence type="ECO:0000313" key="5">
    <source>
        <dbReference type="Proteomes" id="UP000322139"/>
    </source>
</evidence>
<dbReference type="CDD" id="cd01949">
    <property type="entry name" value="GGDEF"/>
    <property type="match status" value="1"/>
</dbReference>
<dbReference type="InterPro" id="IPR029787">
    <property type="entry name" value="Nucleotide_cyclase"/>
</dbReference>
<proteinExistence type="predicted"/>
<dbReference type="SMART" id="SM00448">
    <property type="entry name" value="REC"/>
    <property type="match status" value="2"/>
</dbReference>
<comment type="caution">
    <text evidence="4">The sequence shown here is derived from an EMBL/GenBank/DDBJ whole genome shotgun (WGS) entry which is preliminary data.</text>
</comment>
<dbReference type="GO" id="GO:0052621">
    <property type="term" value="F:diguanylate cyclase activity"/>
    <property type="evidence" value="ECO:0007669"/>
    <property type="project" value="TreeGrafter"/>
</dbReference>
<protein>
    <submittedName>
        <fullName evidence="4">Diguanylate cyclase</fullName>
    </submittedName>
</protein>
<evidence type="ECO:0000313" key="4">
    <source>
        <dbReference type="EMBL" id="TYS43195.1"/>
    </source>
</evidence>
<feature type="modified residue" description="4-aspartylphosphate" evidence="1">
    <location>
        <position position="179"/>
    </location>
</feature>
<dbReference type="SUPFAM" id="SSF47226">
    <property type="entry name" value="Histidine-containing phosphotransfer domain, HPT domain"/>
    <property type="match status" value="1"/>
</dbReference>
<dbReference type="InterPro" id="IPR036641">
    <property type="entry name" value="HPT_dom_sf"/>
</dbReference>
<dbReference type="InterPro" id="IPR043128">
    <property type="entry name" value="Rev_trsase/Diguanyl_cyclase"/>
</dbReference>
<name>A0A5D4QVN7_9BACI</name>
<dbReference type="InterPro" id="IPR000160">
    <property type="entry name" value="GGDEF_dom"/>
</dbReference>
<sequence length="557" mass="64498">MAGASASWLMLRMKEVLIMKLDKYKTLLFQKIKNQMTLWFEQEAEAPVNNEDVYRFLHSIKGTAGTLQLVGLHQVAGKLMDQVEKSSEKIWENRELRDFLYELMGLSYEYEHFQREEEKQSLPRDENMPLIQVIDDDVSMLILLKDALESKGWMVMANTEPEKAVDQFFDMNPDCLIIDVNLPGKSGFHVLEDIQKHSNKKFIPKLMISIMNDRETRIKAYRLGADDFISKPIDLEEFLIRVERHLERKQIFDQSVLIDELTQVYNRRFLKDSLKRYLKELERSNQYFSIAVLDLDHFKQVNDMYGHPAGDRILSEFAQYLKEHVRIGDIVFRYGGEEFILLLPRTNDHDSKEVVSRLLAGFSSRTFIEGGEELKMTFSAGVYMVHDSSATVAEAIKTADQALYEAKRNGRARVESANKLIGGHTRKVLNVSVIDDDAIIRTMLMKILQSMEFEHTSLDIQVYEDGQKFLQSGRMEQKGEHFLILDGIMPVMDGTEVLQKVKETRNASRVHVLMLTGRKTEYDIARALKLGADDYVTKPFSITELQARIQRLIQRMS</sequence>
<dbReference type="InterPro" id="IPR001789">
    <property type="entry name" value="Sig_transdc_resp-reg_receiver"/>
</dbReference>
<feature type="domain" description="Response regulatory" evidence="2">
    <location>
        <begin position="130"/>
        <end position="246"/>
    </location>
</feature>
<dbReference type="GO" id="GO:0005886">
    <property type="term" value="C:plasma membrane"/>
    <property type="evidence" value="ECO:0007669"/>
    <property type="project" value="TreeGrafter"/>
</dbReference>
<reference evidence="4 5" key="1">
    <citation type="submission" date="2019-08" db="EMBL/GenBank/DDBJ databases">
        <title>Bacillus genomes from the desert of Cuatro Cienegas, Coahuila.</title>
        <authorList>
            <person name="Olmedo-Alvarez G."/>
        </authorList>
    </citation>
    <scope>NUCLEOTIDE SEQUENCE [LARGE SCALE GENOMIC DNA]</scope>
    <source>
        <strain evidence="4 5">CH446_14T</strain>
    </source>
</reference>
<dbReference type="PANTHER" id="PTHR45138">
    <property type="entry name" value="REGULATORY COMPONENTS OF SENSORY TRANSDUCTION SYSTEM"/>
    <property type="match status" value="1"/>
</dbReference>
<dbReference type="NCBIfam" id="TIGR00254">
    <property type="entry name" value="GGDEF"/>
    <property type="match status" value="1"/>
</dbReference>
<keyword evidence="1" id="KW-0597">Phosphoprotein</keyword>
<dbReference type="CDD" id="cd17574">
    <property type="entry name" value="REC_OmpR"/>
    <property type="match status" value="1"/>
</dbReference>
<dbReference type="InterPro" id="IPR050469">
    <property type="entry name" value="Diguanylate_Cyclase"/>
</dbReference>
<evidence type="ECO:0000259" key="3">
    <source>
        <dbReference type="PROSITE" id="PS50887"/>
    </source>
</evidence>
<accession>A0A5D4QVN7</accession>
<dbReference type="Pfam" id="PF00990">
    <property type="entry name" value="GGDEF"/>
    <property type="match status" value="1"/>
</dbReference>
<feature type="modified residue" description="4-aspartylphosphate" evidence="1">
    <location>
        <position position="486"/>
    </location>
</feature>
<dbReference type="SMART" id="SM00267">
    <property type="entry name" value="GGDEF"/>
    <property type="match status" value="1"/>
</dbReference>
<dbReference type="Pfam" id="PF00072">
    <property type="entry name" value="Response_reg"/>
    <property type="match status" value="2"/>
</dbReference>
<dbReference type="Gene3D" id="3.30.70.270">
    <property type="match status" value="1"/>
</dbReference>
<dbReference type="Proteomes" id="UP000322139">
    <property type="component" value="Unassembled WGS sequence"/>
</dbReference>
<dbReference type="InterPro" id="IPR011006">
    <property type="entry name" value="CheY-like_superfamily"/>
</dbReference>
<dbReference type="SUPFAM" id="SSF55073">
    <property type="entry name" value="Nucleotide cyclase"/>
    <property type="match status" value="1"/>
</dbReference>
<evidence type="ECO:0000259" key="2">
    <source>
        <dbReference type="PROSITE" id="PS50110"/>
    </source>
</evidence>
<dbReference type="PANTHER" id="PTHR45138:SF9">
    <property type="entry name" value="DIGUANYLATE CYCLASE DGCM-RELATED"/>
    <property type="match status" value="1"/>
</dbReference>
<dbReference type="PROSITE" id="PS50110">
    <property type="entry name" value="RESPONSE_REGULATORY"/>
    <property type="match status" value="2"/>
</dbReference>
<organism evidence="4 5">
    <name type="scientific">Bacillus infantis</name>
    <dbReference type="NCBI Taxonomy" id="324767"/>
    <lineage>
        <taxon>Bacteria</taxon>
        <taxon>Bacillati</taxon>
        <taxon>Bacillota</taxon>
        <taxon>Bacilli</taxon>
        <taxon>Bacillales</taxon>
        <taxon>Bacillaceae</taxon>
        <taxon>Bacillus</taxon>
    </lineage>
</organism>
<dbReference type="FunFam" id="3.30.70.270:FF:000001">
    <property type="entry name" value="Diguanylate cyclase domain protein"/>
    <property type="match status" value="1"/>
</dbReference>
<dbReference type="PROSITE" id="PS50887">
    <property type="entry name" value="GGDEF"/>
    <property type="match status" value="1"/>
</dbReference>
<dbReference type="SUPFAM" id="SSF52172">
    <property type="entry name" value="CheY-like"/>
    <property type="match status" value="2"/>
</dbReference>
<dbReference type="Gene3D" id="3.40.50.2300">
    <property type="match status" value="2"/>
</dbReference>
<feature type="domain" description="GGDEF" evidence="3">
    <location>
        <begin position="286"/>
        <end position="419"/>
    </location>
</feature>
<dbReference type="EMBL" id="VTER01000014">
    <property type="protein sequence ID" value="TYS43195.1"/>
    <property type="molecule type" value="Genomic_DNA"/>
</dbReference>
<dbReference type="GO" id="GO:0043709">
    <property type="term" value="P:cell adhesion involved in single-species biofilm formation"/>
    <property type="evidence" value="ECO:0007669"/>
    <property type="project" value="TreeGrafter"/>
</dbReference>
<evidence type="ECO:0000256" key="1">
    <source>
        <dbReference type="PROSITE-ProRule" id="PRU00169"/>
    </source>
</evidence>
<gene>
    <name evidence="4" type="ORF">FZD51_22185</name>
</gene>
<dbReference type="GO" id="GO:1902201">
    <property type="term" value="P:negative regulation of bacterial-type flagellum-dependent cell motility"/>
    <property type="evidence" value="ECO:0007669"/>
    <property type="project" value="TreeGrafter"/>
</dbReference>
<dbReference type="GO" id="GO:0000160">
    <property type="term" value="P:phosphorelay signal transduction system"/>
    <property type="evidence" value="ECO:0007669"/>
    <property type="project" value="InterPro"/>
</dbReference>
<dbReference type="AlphaFoldDB" id="A0A5D4QVN7"/>